<accession>A0A8H6JWY5</accession>
<dbReference type="AlphaFoldDB" id="A0A8H6JWY5"/>
<evidence type="ECO:0000256" key="1">
    <source>
        <dbReference type="SAM" id="MobiDB-lite"/>
    </source>
</evidence>
<feature type="region of interest" description="Disordered" evidence="1">
    <location>
        <begin position="91"/>
        <end position="110"/>
    </location>
</feature>
<gene>
    <name evidence="2" type="ORF">CSOJ01_00754</name>
</gene>
<proteinExistence type="predicted"/>
<evidence type="ECO:0000313" key="3">
    <source>
        <dbReference type="Proteomes" id="UP000652219"/>
    </source>
</evidence>
<feature type="region of interest" description="Disordered" evidence="1">
    <location>
        <begin position="65"/>
        <end position="84"/>
    </location>
</feature>
<organism evidence="2 3">
    <name type="scientific">Colletotrichum sojae</name>
    <dbReference type="NCBI Taxonomy" id="2175907"/>
    <lineage>
        <taxon>Eukaryota</taxon>
        <taxon>Fungi</taxon>
        <taxon>Dikarya</taxon>
        <taxon>Ascomycota</taxon>
        <taxon>Pezizomycotina</taxon>
        <taxon>Sordariomycetes</taxon>
        <taxon>Hypocreomycetidae</taxon>
        <taxon>Glomerellales</taxon>
        <taxon>Glomerellaceae</taxon>
        <taxon>Colletotrichum</taxon>
        <taxon>Colletotrichum orchidearum species complex</taxon>
    </lineage>
</organism>
<evidence type="ECO:0000313" key="2">
    <source>
        <dbReference type="EMBL" id="KAF6820498.1"/>
    </source>
</evidence>
<sequence>MEVVDCRHAQIPVPLGGFWFHLNVQVVPRSVPLPDDSHITLAKSWGVAACWDLLFLSPFPAMRAGEGSAGGGKEDDESGHGWWWVRNSGRSEDAATDGSEKLAGNLSNRPAGQDGRRFCDPISLPHAPCNGSQMNGCEVERAKSYFWPHVQGFPLGQTLEELQVSGAGAAGAMRCSQRRRRVVVDEDAWVRRYIVGGRDTLEDVVGERTGPLVTSPTRGHGMNLREPITTLRSSQRLQGQLLRNMIGRCGLSLGRIHPGSYSETARHGRHQSAQKVRPTGFLDSSPMWALEPVDDGSMGHLESPGAAVTLNSRASLHETLPSFRPFHSVVLFPHLGLAMIHESVATGQTRPLYDE</sequence>
<protein>
    <submittedName>
        <fullName evidence="2">Uncharacterized protein</fullName>
    </submittedName>
</protein>
<comment type="caution">
    <text evidence="2">The sequence shown here is derived from an EMBL/GenBank/DDBJ whole genome shotgun (WGS) entry which is preliminary data.</text>
</comment>
<name>A0A8H6JWY5_9PEZI</name>
<dbReference type="Proteomes" id="UP000652219">
    <property type="component" value="Unassembled WGS sequence"/>
</dbReference>
<keyword evidence="3" id="KW-1185">Reference proteome</keyword>
<reference evidence="2 3" key="1">
    <citation type="journal article" date="2020" name="Phytopathology">
        <title>Genome Sequence Resources of Colletotrichum truncatum, C. plurivorum, C. musicola, and C. sojae: Four Species Pathogenic to Soybean (Glycine max).</title>
        <authorList>
            <person name="Rogerio F."/>
            <person name="Boufleur T.R."/>
            <person name="Ciampi-Guillardi M."/>
            <person name="Sukno S.A."/>
            <person name="Thon M.R."/>
            <person name="Massola Junior N.S."/>
            <person name="Baroncelli R."/>
        </authorList>
    </citation>
    <scope>NUCLEOTIDE SEQUENCE [LARGE SCALE GENOMIC DNA]</scope>
    <source>
        <strain evidence="2 3">LFN0009</strain>
    </source>
</reference>
<dbReference type="EMBL" id="WIGN01000005">
    <property type="protein sequence ID" value="KAF6820498.1"/>
    <property type="molecule type" value="Genomic_DNA"/>
</dbReference>